<gene>
    <name evidence="4" type="ORF">NNL38_19365</name>
</gene>
<name>A0ABY5GNB1_9GAMM</name>
<dbReference type="InterPro" id="IPR051691">
    <property type="entry name" value="Metab_Enz_Cyan_OpOx_G3PDH"/>
</dbReference>
<evidence type="ECO:0000256" key="1">
    <source>
        <dbReference type="ARBA" id="ARBA00023002"/>
    </source>
</evidence>
<feature type="domain" description="FAD/NAD(P)-binding" evidence="3">
    <location>
        <begin position="5"/>
        <end position="316"/>
    </location>
</feature>
<keyword evidence="5" id="KW-1185">Reference proteome</keyword>
<dbReference type="PANTHER" id="PTHR42949">
    <property type="entry name" value="ANAEROBIC GLYCEROL-3-PHOSPHATE DEHYDROGENASE SUBUNIT B"/>
    <property type="match status" value="1"/>
</dbReference>
<dbReference type="PIRSF" id="PIRSF037495">
    <property type="entry name" value="Opine_OX_OoxA/HcnB"/>
    <property type="match status" value="1"/>
</dbReference>
<dbReference type="Gene3D" id="1.10.10.1100">
    <property type="entry name" value="BFD-like [2Fe-2S]-binding domain"/>
    <property type="match status" value="1"/>
</dbReference>
<dbReference type="RefSeq" id="WP_255392088.1">
    <property type="nucleotide sequence ID" value="NZ_CP101509.1"/>
</dbReference>
<dbReference type="InterPro" id="IPR007419">
    <property type="entry name" value="BFD-like_2Fe2S-bd_dom"/>
</dbReference>
<dbReference type="CDD" id="cd19946">
    <property type="entry name" value="GlpA-like_Fer2_BFD-like"/>
    <property type="match status" value="1"/>
</dbReference>
<dbReference type="Proteomes" id="UP001057998">
    <property type="component" value="Chromosome 2"/>
</dbReference>
<proteinExistence type="predicted"/>
<evidence type="ECO:0000259" key="2">
    <source>
        <dbReference type="Pfam" id="PF04324"/>
    </source>
</evidence>
<organism evidence="4 5">
    <name type="scientific">Photobacterium atrarenae</name>
    <dbReference type="NCBI Taxonomy" id="865757"/>
    <lineage>
        <taxon>Bacteria</taxon>
        <taxon>Pseudomonadati</taxon>
        <taxon>Pseudomonadota</taxon>
        <taxon>Gammaproteobacteria</taxon>
        <taxon>Vibrionales</taxon>
        <taxon>Vibrionaceae</taxon>
        <taxon>Photobacterium</taxon>
    </lineage>
</organism>
<evidence type="ECO:0000313" key="5">
    <source>
        <dbReference type="Proteomes" id="UP001057998"/>
    </source>
</evidence>
<dbReference type="Pfam" id="PF04324">
    <property type="entry name" value="Fer2_BFD"/>
    <property type="match status" value="1"/>
</dbReference>
<dbReference type="Pfam" id="PF07992">
    <property type="entry name" value="Pyr_redox_2"/>
    <property type="match status" value="1"/>
</dbReference>
<reference evidence="4" key="1">
    <citation type="submission" date="2022-07" db="EMBL/GenBank/DDBJ databases">
        <title>Genome sequencing of Photobacterium atrarenae GJH2-4.</title>
        <authorList>
            <person name="Park S.-J."/>
        </authorList>
    </citation>
    <scope>NUCLEOTIDE SEQUENCE</scope>
    <source>
        <strain evidence="4">GJH2-4</strain>
    </source>
</reference>
<dbReference type="PANTHER" id="PTHR42949:SF3">
    <property type="entry name" value="ANAEROBIC GLYCEROL-3-PHOSPHATE DEHYDROGENASE SUBUNIT B"/>
    <property type="match status" value="1"/>
</dbReference>
<dbReference type="EMBL" id="CP101509">
    <property type="protein sequence ID" value="UTV30722.1"/>
    <property type="molecule type" value="Genomic_DNA"/>
</dbReference>
<keyword evidence="1" id="KW-0560">Oxidoreductase</keyword>
<sequence>MRTVDVCIIGAGPAGMAAATQCANAGASVVLLDEQARAGGQIYRAITADGHPLSEVLGPDYLHGASLVQALDAAPLEHITEAMIWRVDTDRTVYWSRHGKSEQLQAKRIILATGAIERSFPFPGWTLPGVMTAGASQILLKTAQVAPHNAVMVGTGPLLYLLAAQLISAGAPPAAIVDTQMPGSYLKASRHLAGALQGHQYLVKGLKLLRQIKQAGVAHYTQASDIEAVGEQAVEQLRFRSKGKAVSLEATTVLSHIGVIPNVQLTRAMGLDHTWDSVQRCWRPVLDTFHNTSLDGVAVAGDGSGIGGAKVAELQGSLVACEALRSLGYLSQAQNQQQTEPLLAQIGKELAIRPFLDTLYPPPQQALAPADRTIVCRCEEVTAGEIRRLARNQCNGINQIKSLTRCGMGPCQGRYCGPTVAEIIATETGTQPAHVGYYRIRHPIKPLKLGELVSLTPIENSFIQPYQSKENTHDSNHQKAHQPTHE</sequence>
<evidence type="ECO:0000313" key="4">
    <source>
        <dbReference type="EMBL" id="UTV30722.1"/>
    </source>
</evidence>
<dbReference type="PRINTS" id="PR00469">
    <property type="entry name" value="PNDRDTASEII"/>
</dbReference>
<dbReference type="InterPro" id="IPR017224">
    <property type="entry name" value="Opine_Oxase_asu/HCN_bsu"/>
</dbReference>
<dbReference type="InterPro" id="IPR023753">
    <property type="entry name" value="FAD/NAD-binding_dom"/>
</dbReference>
<protein>
    <submittedName>
        <fullName evidence="4">NAD(P)/FAD-dependent oxidoreductase</fullName>
    </submittedName>
</protein>
<dbReference type="InterPro" id="IPR036188">
    <property type="entry name" value="FAD/NAD-bd_sf"/>
</dbReference>
<accession>A0ABY5GNB1</accession>
<dbReference type="SUPFAM" id="SSF51905">
    <property type="entry name" value="FAD/NAD(P)-binding domain"/>
    <property type="match status" value="1"/>
</dbReference>
<dbReference type="InterPro" id="IPR041854">
    <property type="entry name" value="BFD-like_2Fe2S-bd_dom_sf"/>
</dbReference>
<evidence type="ECO:0000259" key="3">
    <source>
        <dbReference type="Pfam" id="PF07992"/>
    </source>
</evidence>
<dbReference type="Gene3D" id="3.50.50.60">
    <property type="entry name" value="FAD/NAD(P)-binding domain"/>
    <property type="match status" value="2"/>
</dbReference>
<dbReference type="PRINTS" id="PR00368">
    <property type="entry name" value="FADPNR"/>
</dbReference>
<feature type="domain" description="BFD-like [2Fe-2S]-binding" evidence="2">
    <location>
        <begin position="374"/>
        <end position="425"/>
    </location>
</feature>